<evidence type="ECO:0000313" key="2">
    <source>
        <dbReference type="Proteomes" id="UP000800041"/>
    </source>
</evidence>
<name>A0A6G1GN35_9PEZI</name>
<gene>
    <name evidence="1" type="ORF">K402DRAFT_212010</name>
</gene>
<dbReference type="AlphaFoldDB" id="A0A6G1GN35"/>
<sequence>MEERDWSFSACYMSLSCSTAVLPSERDGFVPLYLRGKFKSATQKACLSRHNQEEGQSRHCWTWCLIGSSIEVYSMLLLGIRNRGWPHAVR</sequence>
<dbReference type="PROSITE" id="PS51257">
    <property type="entry name" value="PROKAR_LIPOPROTEIN"/>
    <property type="match status" value="1"/>
</dbReference>
<dbReference type="EMBL" id="ML977188">
    <property type="protein sequence ID" value="KAF1982138.1"/>
    <property type="molecule type" value="Genomic_DNA"/>
</dbReference>
<dbReference type="Proteomes" id="UP000800041">
    <property type="component" value="Unassembled WGS sequence"/>
</dbReference>
<proteinExistence type="predicted"/>
<protein>
    <submittedName>
        <fullName evidence="1">Uncharacterized protein</fullName>
    </submittedName>
</protein>
<reference evidence="1" key="1">
    <citation type="journal article" date="2020" name="Stud. Mycol.">
        <title>101 Dothideomycetes genomes: a test case for predicting lifestyles and emergence of pathogens.</title>
        <authorList>
            <person name="Haridas S."/>
            <person name="Albert R."/>
            <person name="Binder M."/>
            <person name="Bloem J."/>
            <person name="Labutti K."/>
            <person name="Salamov A."/>
            <person name="Andreopoulos B."/>
            <person name="Baker S."/>
            <person name="Barry K."/>
            <person name="Bills G."/>
            <person name="Bluhm B."/>
            <person name="Cannon C."/>
            <person name="Castanera R."/>
            <person name="Culley D."/>
            <person name="Daum C."/>
            <person name="Ezra D."/>
            <person name="Gonzalez J."/>
            <person name="Henrissat B."/>
            <person name="Kuo A."/>
            <person name="Liang C."/>
            <person name="Lipzen A."/>
            <person name="Lutzoni F."/>
            <person name="Magnuson J."/>
            <person name="Mondo S."/>
            <person name="Nolan M."/>
            <person name="Ohm R."/>
            <person name="Pangilinan J."/>
            <person name="Park H.-J."/>
            <person name="Ramirez L."/>
            <person name="Alfaro M."/>
            <person name="Sun H."/>
            <person name="Tritt A."/>
            <person name="Yoshinaga Y."/>
            <person name="Zwiers L.-H."/>
            <person name="Turgeon B."/>
            <person name="Goodwin S."/>
            <person name="Spatafora J."/>
            <person name="Crous P."/>
            <person name="Grigoriev I."/>
        </authorList>
    </citation>
    <scope>NUCLEOTIDE SEQUENCE</scope>
    <source>
        <strain evidence="1">CBS 113979</strain>
    </source>
</reference>
<evidence type="ECO:0000313" key="1">
    <source>
        <dbReference type="EMBL" id="KAF1982138.1"/>
    </source>
</evidence>
<organism evidence="1 2">
    <name type="scientific">Aulographum hederae CBS 113979</name>
    <dbReference type="NCBI Taxonomy" id="1176131"/>
    <lineage>
        <taxon>Eukaryota</taxon>
        <taxon>Fungi</taxon>
        <taxon>Dikarya</taxon>
        <taxon>Ascomycota</taxon>
        <taxon>Pezizomycotina</taxon>
        <taxon>Dothideomycetes</taxon>
        <taxon>Pleosporomycetidae</taxon>
        <taxon>Aulographales</taxon>
        <taxon>Aulographaceae</taxon>
    </lineage>
</organism>
<accession>A0A6G1GN35</accession>
<keyword evidence="2" id="KW-1185">Reference proteome</keyword>